<name>A0AAN6ZQB0_9PEZI</name>
<dbReference type="RefSeq" id="XP_062639480.1">
    <property type="nucleotide sequence ID" value="XM_062783042.1"/>
</dbReference>
<dbReference type="PANTHER" id="PTHR21310">
    <property type="entry name" value="AMINOGLYCOSIDE PHOSPHOTRANSFERASE-RELATED-RELATED"/>
    <property type="match status" value="1"/>
</dbReference>
<evidence type="ECO:0000313" key="1">
    <source>
        <dbReference type="EMBL" id="KAK4146109.1"/>
    </source>
</evidence>
<evidence type="ECO:0008006" key="3">
    <source>
        <dbReference type="Google" id="ProtNLM"/>
    </source>
</evidence>
<dbReference type="Proteomes" id="UP001302676">
    <property type="component" value="Unassembled WGS sequence"/>
</dbReference>
<keyword evidence="2" id="KW-1185">Reference proteome</keyword>
<proteinExistence type="predicted"/>
<dbReference type="GeneID" id="87819655"/>
<dbReference type="AlphaFoldDB" id="A0AAN6ZQB0"/>
<comment type="caution">
    <text evidence="1">The sequence shown here is derived from an EMBL/GenBank/DDBJ whole genome shotgun (WGS) entry which is preliminary data.</text>
</comment>
<sequence>MEKSLPLLQGTITLEDALRDDENVIQKLQYPERRAIFYVYLYRRRAHISKLVSRHLNLPLTSFRLGQIKEWVHGSFNVCIPIHIKPSQPGLPEKAIIRFALPYKTGDEHFFGNADEKVRCEAATYLWLQQNCPDVPIPRLYGFGFPGSRSFTAVTHERFYNRVRWLFQRFMAWLFGENLPHYFSHRRKHLKEVAYLVIEHVAEGRALSETWQEHHDDPIRRAGLFKDLSRIMLSIAKIPQPRIGSWTIDNRGMITLINRPLTVRLHQFENQNIPTDVPRNRTYGSADGYYSDILAYHNYRMRYQPNSIHSVSDGVDQLAALTTMRTLQPLFTDRKAREGPFVMTLTDLHQSNIFVDDDWRITRLIDLEWACSRPPEMAFNPPYWLSSPRIVDSARGVEELLGEEQESYARRHSEFTAMFSAQEKALYSGSKDRTNILRKSWESGTFWYMQALDCPSALYAIFMFHIQPRFTNLDDSALDQFNQVVVPYWDRGAEQFIAEKVRQQWEYEEQLRELFDTAA</sequence>
<dbReference type="PANTHER" id="PTHR21310:SF37">
    <property type="entry name" value="AMINOGLYCOSIDE PHOSPHOTRANSFERASE DOMAIN-CONTAINING PROTEIN"/>
    <property type="match status" value="1"/>
</dbReference>
<reference evidence="1" key="2">
    <citation type="submission" date="2023-05" db="EMBL/GenBank/DDBJ databases">
        <authorList>
            <consortium name="Lawrence Berkeley National Laboratory"/>
            <person name="Steindorff A."/>
            <person name="Hensen N."/>
            <person name="Bonometti L."/>
            <person name="Westerberg I."/>
            <person name="Brannstrom I.O."/>
            <person name="Guillou S."/>
            <person name="Cros-Aarteil S."/>
            <person name="Calhoun S."/>
            <person name="Haridas S."/>
            <person name="Kuo A."/>
            <person name="Mondo S."/>
            <person name="Pangilinan J."/>
            <person name="Riley R."/>
            <person name="Labutti K."/>
            <person name="Andreopoulos B."/>
            <person name="Lipzen A."/>
            <person name="Chen C."/>
            <person name="Yanf M."/>
            <person name="Daum C."/>
            <person name="Ng V."/>
            <person name="Clum A."/>
            <person name="Ohm R."/>
            <person name="Martin F."/>
            <person name="Silar P."/>
            <person name="Natvig D."/>
            <person name="Lalanne C."/>
            <person name="Gautier V."/>
            <person name="Ament-Velasquez S.L."/>
            <person name="Kruys A."/>
            <person name="Hutchinson M.I."/>
            <person name="Powell A.J."/>
            <person name="Barry K."/>
            <person name="Miller A.N."/>
            <person name="Grigoriev I.V."/>
            <person name="Debuchy R."/>
            <person name="Gladieux P."/>
            <person name="Thoren M.H."/>
            <person name="Johannesson H."/>
        </authorList>
    </citation>
    <scope>NUCLEOTIDE SEQUENCE</scope>
    <source>
        <strain evidence="1">CBS 141.50</strain>
    </source>
</reference>
<reference evidence="1" key="1">
    <citation type="journal article" date="2023" name="Mol. Phylogenet. Evol.">
        <title>Genome-scale phylogeny and comparative genomics of the fungal order Sordariales.</title>
        <authorList>
            <person name="Hensen N."/>
            <person name="Bonometti L."/>
            <person name="Westerberg I."/>
            <person name="Brannstrom I.O."/>
            <person name="Guillou S."/>
            <person name="Cros-Aarteil S."/>
            <person name="Calhoun S."/>
            <person name="Haridas S."/>
            <person name="Kuo A."/>
            <person name="Mondo S."/>
            <person name="Pangilinan J."/>
            <person name="Riley R."/>
            <person name="LaButti K."/>
            <person name="Andreopoulos B."/>
            <person name="Lipzen A."/>
            <person name="Chen C."/>
            <person name="Yan M."/>
            <person name="Daum C."/>
            <person name="Ng V."/>
            <person name="Clum A."/>
            <person name="Steindorff A."/>
            <person name="Ohm R.A."/>
            <person name="Martin F."/>
            <person name="Silar P."/>
            <person name="Natvig D.O."/>
            <person name="Lalanne C."/>
            <person name="Gautier V."/>
            <person name="Ament-Velasquez S.L."/>
            <person name="Kruys A."/>
            <person name="Hutchinson M.I."/>
            <person name="Powell A.J."/>
            <person name="Barry K."/>
            <person name="Miller A.N."/>
            <person name="Grigoriev I.V."/>
            <person name="Debuchy R."/>
            <person name="Gladieux P."/>
            <person name="Hiltunen Thoren M."/>
            <person name="Johannesson H."/>
        </authorList>
    </citation>
    <scope>NUCLEOTIDE SEQUENCE</scope>
    <source>
        <strain evidence="1">CBS 141.50</strain>
    </source>
</reference>
<dbReference type="SUPFAM" id="SSF56112">
    <property type="entry name" value="Protein kinase-like (PK-like)"/>
    <property type="match status" value="1"/>
</dbReference>
<dbReference type="InterPro" id="IPR051678">
    <property type="entry name" value="AGP_Transferase"/>
</dbReference>
<dbReference type="InterPro" id="IPR011009">
    <property type="entry name" value="Kinase-like_dom_sf"/>
</dbReference>
<accession>A0AAN6ZQB0</accession>
<protein>
    <recommendedName>
        <fullName evidence="3">Aminoglycoside phosphotransferase domain-containing protein</fullName>
    </recommendedName>
</protein>
<organism evidence="1 2">
    <name type="scientific">Dichotomopilus funicola</name>
    <dbReference type="NCBI Taxonomy" id="1934379"/>
    <lineage>
        <taxon>Eukaryota</taxon>
        <taxon>Fungi</taxon>
        <taxon>Dikarya</taxon>
        <taxon>Ascomycota</taxon>
        <taxon>Pezizomycotina</taxon>
        <taxon>Sordariomycetes</taxon>
        <taxon>Sordariomycetidae</taxon>
        <taxon>Sordariales</taxon>
        <taxon>Chaetomiaceae</taxon>
        <taxon>Dichotomopilus</taxon>
    </lineage>
</organism>
<evidence type="ECO:0000313" key="2">
    <source>
        <dbReference type="Proteomes" id="UP001302676"/>
    </source>
</evidence>
<dbReference type="EMBL" id="MU853563">
    <property type="protein sequence ID" value="KAK4146109.1"/>
    <property type="molecule type" value="Genomic_DNA"/>
</dbReference>
<gene>
    <name evidence="1" type="ORF">C8A04DRAFT_35107</name>
</gene>